<name>A0ABY4BIZ8_9FLAO</name>
<feature type="signal peptide" evidence="1">
    <location>
        <begin position="1"/>
        <end position="18"/>
    </location>
</feature>
<gene>
    <name evidence="2" type="ORF">MTP08_00150</name>
</gene>
<accession>A0ABY4BIZ8</accession>
<evidence type="ECO:0000313" key="3">
    <source>
        <dbReference type="Proteomes" id="UP000831068"/>
    </source>
</evidence>
<reference evidence="2 3" key="1">
    <citation type="submission" date="2022-03" db="EMBL/GenBank/DDBJ databases">
        <title>Chryseobacterium sp. isolated from the Andong Sikhe.</title>
        <authorList>
            <person name="Won M."/>
            <person name="Kim S.-J."/>
            <person name="Kwon S.-W."/>
        </authorList>
    </citation>
    <scope>NUCLEOTIDE SEQUENCE [LARGE SCALE GENOMIC DNA]</scope>
    <source>
        <strain evidence="2 3">ADR-1</strain>
    </source>
</reference>
<sequence>MKKRLTLLLVTFAIGAFAQKVKTYSESASSYFIKYPEYAFSYKFLEYKTQIDISNTKMIVKSDGKPISETSINENNFTKIRNDSKESYLRIGNLEKTTKSGSGVLDATVKIGDLIADSKMYKSGTAWENKYRISVFLEVPLHITFKDSFSGELVKEDTLNIKYENLNFSDKVYARDEMRKLTETDFPTLSEAQEASKAYFTKEASNITMAIFDALIGQNQIAGSWNAFNEKYSITLDNTGTLFVEFFKDKKNEKFAEYNTKTEQLKQLAKDIASIAYKDKYIPKEKLTQIQSLSDYYENEIKLTTNEDVLLALKRNLFISYFITDEFEKAALLVNDIKINPRLNSNIPLIKKLGEDKASFEKEKTHSSATYTSKLFYILK</sequence>
<organism evidence="2 3">
    <name type="scientific">Chryseobacterium oryzae</name>
    <dbReference type="NCBI Taxonomy" id="2929799"/>
    <lineage>
        <taxon>Bacteria</taxon>
        <taxon>Pseudomonadati</taxon>
        <taxon>Bacteroidota</taxon>
        <taxon>Flavobacteriia</taxon>
        <taxon>Flavobacteriales</taxon>
        <taxon>Weeksellaceae</taxon>
        <taxon>Chryseobacterium group</taxon>
        <taxon>Chryseobacterium</taxon>
    </lineage>
</organism>
<evidence type="ECO:0008006" key="4">
    <source>
        <dbReference type="Google" id="ProtNLM"/>
    </source>
</evidence>
<dbReference type="Proteomes" id="UP000831068">
    <property type="component" value="Chromosome"/>
</dbReference>
<evidence type="ECO:0000256" key="1">
    <source>
        <dbReference type="SAM" id="SignalP"/>
    </source>
</evidence>
<feature type="chain" id="PRO_5046682177" description="DUF3857 domain-containing protein" evidence="1">
    <location>
        <begin position="19"/>
        <end position="380"/>
    </location>
</feature>
<protein>
    <recommendedName>
        <fullName evidence="4">DUF3857 domain-containing protein</fullName>
    </recommendedName>
</protein>
<keyword evidence="1" id="KW-0732">Signal</keyword>
<dbReference type="EMBL" id="CP094529">
    <property type="protein sequence ID" value="UOE38222.1"/>
    <property type="molecule type" value="Genomic_DNA"/>
</dbReference>
<dbReference type="RefSeq" id="WP_243576531.1">
    <property type="nucleotide sequence ID" value="NZ_CP094529.1"/>
</dbReference>
<keyword evidence="3" id="KW-1185">Reference proteome</keyword>
<proteinExistence type="predicted"/>
<evidence type="ECO:0000313" key="2">
    <source>
        <dbReference type="EMBL" id="UOE38222.1"/>
    </source>
</evidence>